<accession>A0A2T7PL99</accession>
<dbReference type="EMBL" id="PZQS01000003">
    <property type="protein sequence ID" value="PVD34172.1"/>
    <property type="molecule type" value="Genomic_DNA"/>
</dbReference>
<name>A0A2T7PL99_POMCA</name>
<organism evidence="2 3">
    <name type="scientific">Pomacea canaliculata</name>
    <name type="common">Golden apple snail</name>
    <dbReference type="NCBI Taxonomy" id="400727"/>
    <lineage>
        <taxon>Eukaryota</taxon>
        <taxon>Metazoa</taxon>
        <taxon>Spiralia</taxon>
        <taxon>Lophotrochozoa</taxon>
        <taxon>Mollusca</taxon>
        <taxon>Gastropoda</taxon>
        <taxon>Caenogastropoda</taxon>
        <taxon>Architaenioglossa</taxon>
        <taxon>Ampullarioidea</taxon>
        <taxon>Ampullariidae</taxon>
        <taxon>Pomacea</taxon>
    </lineage>
</organism>
<gene>
    <name evidence="2" type="ORF">C0Q70_05435</name>
</gene>
<evidence type="ECO:0000256" key="1">
    <source>
        <dbReference type="SAM" id="MobiDB-lite"/>
    </source>
</evidence>
<proteinExistence type="predicted"/>
<evidence type="ECO:0000313" key="2">
    <source>
        <dbReference type="EMBL" id="PVD34172.1"/>
    </source>
</evidence>
<dbReference type="Proteomes" id="UP000245119">
    <property type="component" value="Linkage Group LG3"/>
</dbReference>
<dbReference type="AlphaFoldDB" id="A0A2T7PL99"/>
<reference evidence="2 3" key="1">
    <citation type="submission" date="2018-04" db="EMBL/GenBank/DDBJ databases">
        <title>The genome of golden apple snail Pomacea canaliculata provides insight into stress tolerance and invasive adaptation.</title>
        <authorList>
            <person name="Liu C."/>
            <person name="Liu B."/>
            <person name="Ren Y."/>
            <person name="Zhang Y."/>
            <person name="Wang H."/>
            <person name="Li S."/>
            <person name="Jiang F."/>
            <person name="Yin L."/>
            <person name="Zhang G."/>
            <person name="Qian W."/>
            <person name="Fan W."/>
        </authorList>
    </citation>
    <scope>NUCLEOTIDE SEQUENCE [LARGE SCALE GENOMIC DNA]</scope>
    <source>
        <strain evidence="2">SZHN2017</strain>
        <tissue evidence="2">Muscle</tissue>
    </source>
</reference>
<feature type="region of interest" description="Disordered" evidence="1">
    <location>
        <begin position="57"/>
        <end position="101"/>
    </location>
</feature>
<feature type="compositionally biased region" description="Polar residues" evidence="1">
    <location>
        <begin position="57"/>
        <end position="70"/>
    </location>
</feature>
<evidence type="ECO:0000313" key="3">
    <source>
        <dbReference type="Proteomes" id="UP000245119"/>
    </source>
</evidence>
<keyword evidence="3" id="KW-1185">Reference proteome</keyword>
<sequence length="109" mass="11682">MSADRPPPESLSAVGSACVCVCVGVHGTVFTWCLSVHTFQQPPSPGDCLIVVPEVQQPSSARESVRVTSSYDDKRSEENGSDSGSPTPEKKSKGRTGWPQHVWAAELKQ</sequence>
<comment type="caution">
    <text evidence="2">The sequence shown here is derived from an EMBL/GenBank/DDBJ whole genome shotgun (WGS) entry which is preliminary data.</text>
</comment>
<protein>
    <submittedName>
        <fullName evidence="2">Uncharacterized protein</fullName>
    </submittedName>
</protein>